<sequence length="175" mass="20147">MCFTQVSREGRSLTEILQLRMHQMVDSFFNNHRHQPEGQEQEQVALLQLEDDFNEALLDAAMDLHYQNSNQDSSPLLPEVRQELRSRVRRSSVLSLEDQSPEGCSPKESFCKRALRSFQRLLSCLWQKWQAALAWLKKTLAAGVQALCRAVEAIWSVFNDFCSFMAQVIRSAIQA</sequence>
<dbReference type="Proteomes" id="UP000245341">
    <property type="component" value="Unplaced"/>
</dbReference>
<protein>
    <submittedName>
        <fullName evidence="2 3">Interleukin-32 isoform X1</fullName>
    </submittedName>
</protein>
<dbReference type="OrthoDB" id="9792252at2759"/>
<dbReference type="RefSeq" id="XP_030879273.1">
    <property type="nucleotide sequence ID" value="XM_031023413.1"/>
</dbReference>
<dbReference type="GO" id="GO:0006955">
    <property type="term" value="P:immune response"/>
    <property type="evidence" value="ECO:0007669"/>
    <property type="project" value="InterPro"/>
</dbReference>
<dbReference type="PANTHER" id="PTHR48490">
    <property type="entry name" value="INTERLEUKIN-32"/>
    <property type="match status" value="1"/>
</dbReference>
<proteinExistence type="predicted"/>
<gene>
    <name evidence="2 3" type="primary">IL32</name>
</gene>
<name>A0A7F8QDH9_LEPWE</name>
<dbReference type="PANTHER" id="PTHR48490:SF1">
    <property type="entry name" value="INTERLEUKIN-32"/>
    <property type="match status" value="1"/>
</dbReference>
<dbReference type="GeneID" id="115939177"/>
<dbReference type="KEGG" id="lww:115939177"/>
<dbReference type="AlphaFoldDB" id="A0A7F8QDH9"/>
<dbReference type="CTD" id="9235"/>
<organism evidence="1 3">
    <name type="scientific">Leptonychotes weddellii</name>
    <name type="common">Weddell seal</name>
    <name type="synonym">Otaria weddellii</name>
    <dbReference type="NCBI Taxonomy" id="9713"/>
    <lineage>
        <taxon>Eukaryota</taxon>
        <taxon>Metazoa</taxon>
        <taxon>Chordata</taxon>
        <taxon>Craniata</taxon>
        <taxon>Vertebrata</taxon>
        <taxon>Euteleostomi</taxon>
        <taxon>Mammalia</taxon>
        <taxon>Eutheria</taxon>
        <taxon>Laurasiatheria</taxon>
        <taxon>Carnivora</taxon>
        <taxon>Caniformia</taxon>
        <taxon>Pinnipedia</taxon>
        <taxon>Phocidae</taxon>
        <taxon>Monachinae</taxon>
        <taxon>Lobodontini</taxon>
        <taxon>Leptonychotes</taxon>
    </lineage>
</organism>
<evidence type="ECO:0000313" key="3">
    <source>
        <dbReference type="RefSeq" id="XP_030879274.1"/>
    </source>
</evidence>
<dbReference type="InterPro" id="IPR028067">
    <property type="entry name" value="IL-32"/>
</dbReference>
<accession>A0A7F8QDH9</accession>
<keyword evidence="1" id="KW-1185">Reference proteome</keyword>
<evidence type="ECO:0000313" key="1">
    <source>
        <dbReference type="Proteomes" id="UP000245341"/>
    </source>
</evidence>
<dbReference type="RefSeq" id="XP_030879274.1">
    <property type="nucleotide sequence ID" value="XM_031023414.1"/>
</dbReference>
<dbReference type="Pfam" id="PF15225">
    <property type="entry name" value="IL32"/>
    <property type="match status" value="1"/>
</dbReference>
<reference evidence="2 3" key="1">
    <citation type="submission" date="2025-04" db="UniProtKB">
        <authorList>
            <consortium name="RefSeq"/>
        </authorList>
    </citation>
    <scope>IDENTIFICATION</scope>
    <source>
        <tissue evidence="2 3">Liver</tissue>
    </source>
</reference>
<evidence type="ECO:0000313" key="2">
    <source>
        <dbReference type="RefSeq" id="XP_030879273.1"/>
    </source>
</evidence>